<dbReference type="EMBL" id="VFMO01000001">
    <property type="protein sequence ID" value="TQJ14710.1"/>
    <property type="molecule type" value="Genomic_DNA"/>
</dbReference>
<dbReference type="Proteomes" id="UP000320806">
    <property type="component" value="Unassembled WGS sequence"/>
</dbReference>
<name>A0A542EH98_9MICO</name>
<proteinExistence type="predicted"/>
<reference evidence="1 2" key="1">
    <citation type="submission" date="2019-06" db="EMBL/GenBank/DDBJ databases">
        <title>Sequencing the genomes of 1000 actinobacteria strains.</title>
        <authorList>
            <person name="Klenk H.-P."/>
        </authorList>
    </citation>
    <scope>NUCLEOTIDE SEQUENCE [LARGE SCALE GENOMIC DNA]</scope>
    <source>
        <strain evidence="1 2">DSM 19828</strain>
    </source>
</reference>
<protein>
    <submittedName>
        <fullName evidence="1">Uncharacterized protein</fullName>
    </submittedName>
</protein>
<gene>
    <name evidence="1" type="ORF">FB459_2210</name>
</gene>
<sequence length="113" mass="12189">MPIPAALTLYQAVDDVHVAQHTNTAGACGHPLCAFIARHTDSLDAVHPRRFGDDLPSGLKLEHVEVAVESHHAEQGHTGADMHCIDAVCSNLEEIRWVMWASSLTGDQDDDAA</sequence>
<dbReference type="AlphaFoldDB" id="A0A542EH98"/>
<evidence type="ECO:0000313" key="1">
    <source>
        <dbReference type="EMBL" id="TQJ14710.1"/>
    </source>
</evidence>
<accession>A0A542EH98</accession>
<keyword evidence="2" id="KW-1185">Reference proteome</keyword>
<comment type="caution">
    <text evidence="1">The sequence shown here is derived from an EMBL/GenBank/DDBJ whole genome shotgun (WGS) entry which is preliminary data.</text>
</comment>
<organism evidence="1 2">
    <name type="scientific">Yimella lutea</name>
    <dbReference type="NCBI Taxonomy" id="587872"/>
    <lineage>
        <taxon>Bacteria</taxon>
        <taxon>Bacillati</taxon>
        <taxon>Actinomycetota</taxon>
        <taxon>Actinomycetes</taxon>
        <taxon>Micrococcales</taxon>
        <taxon>Dermacoccaceae</taxon>
        <taxon>Yimella</taxon>
    </lineage>
</organism>
<dbReference type="RefSeq" id="WP_141928486.1">
    <property type="nucleotide sequence ID" value="NZ_BAABCI010000032.1"/>
</dbReference>
<evidence type="ECO:0000313" key="2">
    <source>
        <dbReference type="Proteomes" id="UP000320806"/>
    </source>
</evidence>